<feature type="transmembrane region" description="Helical" evidence="1">
    <location>
        <begin position="55"/>
        <end position="76"/>
    </location>
</feature>
<feature type="transmembrane region" description="Helical" evidence="1">
    <location>
        <begin position="20"/>
        <end position="43"/>
    </location>
</feature>
<dbReference type="AlphaFoldDB" id="A0A1K2HNY0"/>
<dbReference type="STRING" id="1121279.SAMN02745887_02964"/>
<evidence type="ECO:0000313" key="3">
    <source>
        <dbReference type="Proteomes" id="UP000186513"/>
    </source>
</evidence>
<dbReference type="NCBIfam" id="NF047648">
    <property type="entry name" value="MIGRI_fam"/>
    <property type="match status" value="1"/>
</dbReference>
<reference evidence="2 3" key="1">
    <citation type="submission" date="2016-11" db="EMBL/GenBank/DDBJ databases">
        <authorList>
            <person name="Jaros S."/>
            <person name="Januszkiewicz K."/>
            <person name="Wedrychowicz H."/>
        </authorList>
    </citation>
    <scope>NUCLEOTIDE SEQUENCE [LARGE SCALE GENOMIC DNA]</scope>
    <source>
        <strain evidence="2 3">DSM 18899</strain>
    </source>
</reference>
<evidence type="ECO:0000313" key="2">
    <source>
        <dbReference type="EMBL" id="SFZ78405.1"/>
    </source>
</evidence>
<dbReference type="InterPro" id="IPR058186">
    <property type="entry name" value="MIGRI"/>
</dbReference>
<proteinExistence type="predicted"/>
<keyword evidence="1" id="KW-0812">Transmembrane</keyword>
<accession>A0A1K2HNY0</accession>
<keyword evidence="3" id="KW-1185">Reference proteome</keyword>
<keyword evidence="1" id="KW-1133">Transmembrane helix</keyword>
<keyword evidence="1" id="KW-0472">Membrane</keyword>
<dbReference type="Proteomes" id="UP000186513">
    <property type="component" value="Unassembled WGS sequence"/>
</dbReference>
<protein>
    <submittedName>
        <fullName evidence="2">Uncharacterized protein</fullName>
    </submittedName>
</protein>
<gene>
    <name evidence="2" type="ORF">SAMN02745887_02964</name>
</gene>
<dbReference type="EMBL" id="FPKR01000012">
    <property type="protein sequence ID" value="SFZ78405.1"/>
    <property type="molecule type" value="Genomic_DNA"/>
</dbReference>
<sequence>MHASTPKGWSNACDGSAWGALMLAKLARLALFAAVALLIWNAFLKPETRRRFRSYVETLAYALLASSAVMALWHGWRYGF</sequence>
<organism evidence="2 3">
    <name type="scientific">Chitinimonas taiwanensis DSM 18899</name>
    <dbReference type="NCBI Taxonomy" id="1121279"/>
    <lineage>
        <taxon>Bacteria</taxon>
        <taxon>Pseudomonadati</taxon>
        <taxon>Pseudomonadota</taxon>
        <taxon>Betaproteobacteria</taxon>
        <taxon>Neisseriales</taxon>
        <taxon>Chitinibacteraceae</taxon>
        <taxon>Chitinimonas</taxon>
    </lineage>
</organism>
<name>A0A1K2HNY0_9NEIS</name>
<evidence type="ECO:0000256" key="1">
    <source>
        <dbReference type="SAM" id="Phobius"/>
    </source>
</evidence>